<proteinExistence type="predicted"/>
<dbReference type="AlphaFoldDB" id="A0A0K9NMQ9"/>
<dbReference type="EMBL" id="LFYR01001978">
    <property type="protein sequence ID" value="KMZ58064.1"/>
    <property type="molecule type" value="Genomic_DNA"/>
</dbReference>
<organism evidence="2 3">
    <name type="scientific">Zostera marina</name>
    <name type="common">Eelgrass</name>
    <dbReference type="NCBI Taxonomy" id="29655"/>
    <lineage>
        <taxon>Eukaryota</taxon>
        <taxon>Viridiplantae</taxon>
        <taxon>Streptophyta</taxon>
        <taxon>Embryophyta</taxon>
        <taxon>Tracheophyta</taxon>
        <taxon>Spermatophyta</taxon>
        <taxon>Magnoliopsida</taxon>
        <taxon>Liliopsida</taxon>
        <taxon>Zosteraceae</taxon>
        <taxon>Zostera</taxon>
    </lineage>
</organism>
<dbReference type="OrthoDB" id="1936567at2759"/>
<sequence>MLSARKQHEENSRTERTRTIPAGDEEGDFPDVADAGGSGVMALLWHGGSVYDAWFSCASNQVRSIAQVYHTCNALV</sequence>
<evidence type="ECO:0000256" key="1">
    <source>
        <dbReference type="SAM" id="MobiDB-lite"/>
    </source>
</evidence>
<accession>A0A0K9NMQ9</accession>
<keyword evidence="3" id="KW-1185">Reference proteome</keyword>
<reference evidence="3" key="1">
    <citation type="journal article" date="2016" name="Nature">
        <title>The genome of the seagrass Zostera marina reveals angiosperm adaptation to the sea.</title>
        <authorList>
            <person name="Olsen J.L."/>
            <person name="Rouze P."/>
            <person name="Verhelst B."/>
            <person name="Lin Y.-C."/>
            <person name="Bayer T."/>
            <person name="Collen J."/>
            <person name="Dattolo E."/>
            <person name="De Paoli E."/>
            <person name="Dittami S."/>
            <person name="Maumus F."/>
            <person name="Michel G."/>
            <person name="Kersting A."/>
            <person name="Lauritano C."/>
            <person name="Lohaus R."/>
            <person name="Toepel M."/>
            <person name="Tonon T."/>
            <person name="Vanneste K."/>
            <person name="Amirebrahimi M."/>
            <person name="Brakel J."/>
            <person name="Bostroem C."/>
            <person name="Chovatia M."/>
            <person name="Grimwood J."/>
            <person name="Jenkins J.W."/>
            <person name="Jueterbock A."/>
            <person name="Mraz A."/>
            <person name="Stam W.T."/>
            <person name="Tice H."/>
            <person name="Bornberg-Bauer E."/>
            <person name="Green P.J."/>
            <person name="Pearson G.A."/>
            <person name="Procaccini G."/>
            <person name="Duarte C.M."/>
            <person name="Schmutz J."/>
            <person name="Reusch T.B.H."/>
            <person name="Van de Peer Y."/>
        </authorList>
    </citation>
    <scope>NUCLEOTIDE SEQUENCE [LARGE SCALE GENOMIC DNA]</scope>
    <source>
        <strain evidence="3">cv. Finnish</strain>
    </source>
</reference>
<evidence type="ECO:0000313" key="3">
    <source>
        <dbReference type="Proteomes" id="UP000036987"/>
    </source>
</evidence>
<protein>
    <submittedName>
        <fullName evidence="2">Uncharacterized protein</fullName>
    </submittedName>
</protein>
<dbReference type="Proteomes" id="UP000036987">
    <property type="component" value="Unassembled WGS sequence"/>
</dbReference>
<name>A0A0K9NMQ9_ZOSMR</name>
<gene>
    <name evidence="2" type="ORF">ZOSMA_7G00930</name>
</gene>
<feature type="compositionally biased region" description="Basic and acidic residues" evidence="1">
    <location>
        <begin position="1"/>
        <end position="18"/>
    </location>
</feature>
<comment type="caution">
    <text evidence="2">The sequence shown here is derived from an EMBL/GenBank/DDBJ whole genome shotgun (WGS) entry which is preliminary data.</text>
</comment>
<evidence type="ECO:0000313" key="2">
    <source>
        <dbReference type="EMBL" id="KMZ58064.1"/>
    </source>
</evidence>
<feature type="region of interest" description="Disordered" evidence="1">
    <location>
        <begin position="1"/>
        <end position="33"/>
    </location>
</feature>
<dbReference type="STRING" id="29655.A0A0K9NMQ9"/>